<protein>
    <submittedName>
        <fullName evidence="1">Uncharacterized protein</fullName>
    </submittedName>
</protein>
<sequence>MYSLSNWNSNTKLLTKDLHHILLDKYRTPPSSPRKKSDPFSVLFLQTFHHPTPNYALTPSTRAGFRYLMDTQSKFLYLLVWYFKSLKVLLSDLDQNSVY</sequence>
<proteinExistence type="predicted"/>
<dbReference type="Proteomes" id="UP000187455">
    <property type="component" value="Unassembled WGS sequence"/>
</dbReference>
<accession>A0A1R0GTR9</accession>
<evidence type="ECO:0000313" key="1">
    <source>
        <dbReference type="EMBL" id="OLY80290.1"/>
    </source>
</evidence>
<organism evidence="1 2">
    <name type="scientific">Smittium mucronatum</name>
    <dbReference type="NCBI Taxonomy" id="133383"/>
    <lineage>
        <taxon>Eukaryota</taxon>
        <taxon>Fungi</taxon>
        <taxon>Fungi incertae sedis</taxon>
        <taxon>Zoopagomycota</taxon>
        <taxon>Kickxellomycotina</taxon>
        <taxon>Harpellomycetes</taxon>
        <taxon>Harpellales</taxon>
        <taxon>Legeriomycetaceae</taxon>
        <taxon>Smittium</taxon>
    </lineage>
</organism>
<dbReference type="EMBL" id="LSSL01003597">
    <property type="protein sequence ID" value="OLY80290.1"/>
    <property type="molecule type" value="Genomic_DNA"/>
</dbReference>
<evidence type="ECO:0000313" key="2">
    <source>
        <dbReference type="Proteomes" id="UP000187455"/>
    </source>
</evidence>
<name>A0A1R0GTR9_9FUNG</name>
<dbReference type="AlphaFoldDB" id="A0A1R0GTR9"/>
<keyword evidence="2" id="KW-1185">Reference proteome</keyword>
<reference evidence="1 2" key="1">
    <citation type="journal article" date="2016" name="Mol. Biol. Evol.">
        <title>Genome-Wide Survey of Gut Fungi (Harpellales) Reveals the First Horizontally Transferred Ubiquitin Gene from a Mosquito Host.</title>
        <authorList>
            <person name="Wang Y."/>
            <person name="White M.M."/>
            <person name="Kvist S."/>
            <person name="Moncalvo J.M."/>
        </authorList>
    </citation>
    <scope>NUCLEOTIDE SEQUENCE [LARGE SCALE GENOMIC DNA]</scope>
    <source>
        <strain evidence="1 2">ALG-7-W6</strain>
    </source>
</reference>
<gene>
    <name evidence="1" type="ORF">AYI68_g5617</name>
</gene>
<comment type="caution">
    <text evidence="1">The sequence shown here is derived from an EMBL/GenBank/DDBJ whole genome shotgun (WGS) entry which is preliminary data.</text>
</comment>